<organism evidence="8 9">
    <name type="scientific">Streptosporangium vulgare</name>
    <dbReference type="NCBI Taxonomy" id="46190"/>
    <lineage>
        <taxon>Bacteria</taxon>
        <taxon>Bacillati</taxon>
        <taxon>Actinomycetota</taxon>
        <taxon>Actinomycetes</taxon>
        <taxon>Streptosporangiales</taxon>
        <taxon>Streptosporangiaceae</taxon>
        <taxon>Streptosporangium</taxon>
    </lineage>
</organism>
<keyword evidence="6" id="KW-0812">Transmembrane</keyword>
<dbReference type="CDD" id="cd14014">
    <property type="entry name" value="STKc_PknB_like"/>
    <property type="match status" value="1"/>
</dbReference>
<reference evidence="8 9" key="1">
    <citation type="submission" date="2024-09" db="EMBL/GenBank/DDBJ databases">
        <authorList>
            <person name="Sun Q."/>
            <person name="Mori K."/>
        </authorList>
    </citation>
    <scope>NUCLEOTIDE SEQUENCE [LARGE SCALE GENOMIC DNA]</scope>
    <source>
        <strain evidence="8 9">JCM 3028</strain>
    </source>
</reference>
<keyword evidence="1 8" id="KW-0808">Transferase</keyword>
<dbReference type="EC" id="2.7.11.1" evidence="8"/>
<dbReference type="Gene3D" id="3.40.190.10">
    <property type="entry name" value="Periplasmic binding protein-like II"/>
    <property type="match status" value="2"/>
</dbReference>
<dbReference type="RefSeq" id="WP_386162577.1">
    <property type="nucleotide sequence ID" value="NZ_JBHMBS010000034.1"/>
</dbReference>
<dbReference type="Gene3D" id="1.10.510.10">
    <property type="entry name" value="Transferase(Phosphotransferase) domain 1"/>
    <property type="match status" value="1"/>
</dbReference>
<dbReference type="PANTHER" id="PTHR43289:SF34">
    <property type="entry name" value="SERINE_THREONINE-PROTEIN KINASE YBDM-RELATED"/>
    <property type="match status" value="1"/>
</dbReference>
<keyword evidence="6" id="KW-0472">Membrane</keyword>
<dbReference type="SMART" id="SM00062">
    <property type="entry name" value="PBPb"/>
    <property type="match status" value="1"/>
</dbReference>
<dbReference type="InterPro" id="IPR001638">
    <property type="entry name" value="Solute-binding_3/MltF_N"/>
</dbReference>
<evidence type="ECO:0000256" key="4">
    <source>
        <dbReference type="ARBA" id="ARBA00022840"/>
    </source>
</evidence>
<dbReference type="Proteomes" id="UP001589610">
    <property type="component" value="Unassembled WGS sequence"/>
</dbReference>
<comment type="caution">
    <text evidence="8">The sequence shown here is derived from an EMBL/GenBank/DDBJ whole genome shotgun (WGS) entry which is preliminary data.</text>
</comment>
<protein>
    <submittedName>
        <fullName evidence="8">Serine/threonine-protein kinase</fullName>
        <ecNumber evidence="8">2.7.11.1</ecNumber>
    </submittedName>
</protein>
<dbReference type="Gene3D" id="3.30.200.20">
    <property type="entry name" value="Phosphorylase Kinase, domain 1"/>
    <property type="match status" value="1"/>
</dbReference>
<name>A0ABV5TQV6_9ACTN</name>
<dbReference type="EMBL" id="JBHMBS010000034">
    <property type="protein sequence ID" value="MFB9681516.1"/>
    <property type="molecule type" value="Genomic_DNA"/>
</dbReference>
<accession>A0ABV5TQV6</accession>
<dbReference type="SUPFAM" id="SSF56112">
    <property type="entry name" value="Protein kinase-like (PK-like)"/>
    <property type="match status" value="1"/>
</dbReference>
<feature type="domain" description="Protein kinase" evidence="7">
    <location>
        <begin position="18"/>
        <end position="271"/>
    </location>
</feature>
<evidence type="ECO:0000256" key="1">
    <source>
        <dbReference type="ARBA" id="ARBA00022679"/>
    </source>
</evidence>
<feature type="region of interest" description="Disordered" evidence="5">
    <location>
        <begin position="338"/>
        <end position="379"/>
    </location>
</feature>
<evidence type="ECO:0000313" key="9">
    <source>
        <dbReference type="Proteomes" id="UP001589610"/>
    </source>
</evidence>
<dbReference type="PROSITE" id="PS00108">
    <property type="entry name" value="PROTEIN_KINASE_ST"/>
    <property type="match status" value="1"/>
</dbReference>
<dbReference type="PANTHER" id="PTHR43289">
    <property type="entry name" value="MITOGEN-ACTIVATED PROTEIN KINASE KINASE KINASE 20-RELATED"/>
    <property type="match status" value="1"/>
</dbReference>
<dbReference type="InterPro" id="IPR008271">
    <property type="entry name" value="Ser/Thr_kinase_AS"/>
</dbReference>
<feature type="transmembrane region" description="Helical" evidence="6">
    <location>
        <begin position="309"/>
        <end position="330"/>
    </location>
</feature>
<evidence type="ECO:0000256" key="5">
    <source>
        <dbReference type="SAM" id="MobiDB-lite"/>
    </source>
</evidence>
<dbReference type="SUPFAM" id="SSF53850">
    <property type="entry name" value="Periplasmic binding protein-like II"/>
    <property type="match status" value="1"/>
</dbReference>
<dbReference type="Pfam" id="PF00497">
    <property type="entry name" value="SBP_bac_3"/>
    <property type="match status" value="1"/>
</dbReference>
<sequence length="617" mass="65552">MPETRPLRPGDPPRLGKYELRGRLGEGGQGVVYLGESEDGERAAVKLLHVRFTEENHARSRFARELAAARRVAAFCTARVLAAELDGETPYIASELIEGPSLREIVERDGPLAGEALDRLAVGTATALTAIHHAGIAHRDFKPDNVMLATDGPRVVDFGIAKIIDESGTITTRAVGTPAYMAPEQIAGEQVGFPADVFAWGSTIVFTATGSAPFGSDTIVATLNRVINHEADLSGLPDGLRDIVAACLNKDQRLRPTSDVLLKRLLGHPVDEEDTPEASQEELAEGAQAATGDLTRPERPARPTRRRSATVAAIAAGIAILGVAGALVAVELGLARGGRAEPTRPPVAQPSTAPSTSSPSTPPTPKVSTGSPLLDRVRDTGRLRVGFRKGLPGISLGEDPPRGFEADVAAHLATALGVPERGLRFVPVGLGGRERAVEKGRADLVIANFSIDGADPGRVAFAGPYYVAHRDVLARASERIDTLKDLRGRRICLSPGQTTGTMIQEKGVDFLDVRAPDPAECASRVADGRADAMVGDDLLIAGFGARLRDVKLEIAGLRLTTERYGVALRSGDPVACRKINEVITSMYADGTMKDLLDKHLGRVGFRFETELPRLETC</sequence>
<dbReference type="InterPro" id="IPR000719">
    <property type="entry name" value="Prot_kinase_dom"/>
</dbReference>
<dbReference type="GO" id="GO:0004674">
    <property type="term" value="F:protein serine/threonine kinase activity"/>
    <property type="evidence" value="ECO:0007669"/>
    <property type="project" value="UniProtKB-EC"/>
</dbReference>
<keyword evidence="4" id="KW-0067">ATP-binding</keyword>
<gene>
    <name evidence="8" type="ORF">ACFFRH_39060</name>
</gene>
<feature type="compositionally biased region" description="Low complexity" evidence="5">
    <location>
        <begin position="349"/>
        <end position="359"/>
    </location>
</feature>
<keyword evidence="2" id="KW-0547">Nucleotide-binding</keyword>
<dbReference type="PROSITE" id="PS50011">
    <property type="entry name" value="PROTEIN_KINASE_DOM"/>
    <property type="match status" value="1"/>
</dbReference>
<evidence type="ECO:0000256" key="6">
    <source>
        <dbReference type="SAM" id="Phobius"/>
    </source>
</evidence>
<feature type="region of interest" description="Disordered" evidence="5">
    <location>
        <begin position="269"/>
        <end position="307"/>
    </location>
</feature>
<keyword evidence="3 8" id="KW-0418">Kinase</keyword>
<evidence type="ECO:0000256" key="2">
    <source>
        <dbReference type="ARBA" id="ARBA00022741"/>
    </source>
</evidence>
<keyword evidence="6" id="KW-1133">Transmembrane helix</keyword>
<evidence type="ECO:0000256" key="3">
    <source>
        <dbReference type="ARBA" id="ARBA00022777"/>
    </source>
</evidence>
<feature type="compositionally biased region" description="Acidic residues" evidence="5">
    <location>
        <begin position="271"/>
        <end position="284"/>
    </location>
</feature>
<dbReference type="InterPro" id="IPR011009">
    <property type="entry name" value="Kinase-like_dom_sf"/>
</dbReference>
<keyword evidence="9" id="KW-1185">Reference proteome</keyword>
<evidence type="ECO:0000313" key="8">
    <source>
        <dbReference type="EMBL" id="MFB9681516.1"/>
    </source>
</evidence>
<dbReference type="Pfam" id="PF00069">
    <property type="entry name" value="Pkinase"/>
    <property type="match status" value="1"/>
</dbReference>
<proteinExistence type="predicted"/>
<evidence type="ECO:0000259" key="7">
    <source>
        <dbReference type="PROSITE" id="PS50011"/>
    </source>
</evidence>